<dbReference type="EMBL" id="OP072523">
    <property type="protein sequence ID" value="UVX36396.1"/>
    <property type="molecule type" value="Genomic_DNA"/>
</dbReference>
<dbReference type="Gene3D" id="2.40.50.140">
    <property type="entry name" value="Nucleic acid-binding proteins"/>
    <property type="match status" value="1"/>
</dbReference>
<reference evidence="5" key="1">
    <citation type="submission" date="2022-07" db="EMBL/GenBank/DDBJ databases">
        <title>High-quality bacteriophage genomes in the Japanese 4D cohort.</title>
        <authorList>
            <person name="Nishijima S."/>
        </authorList>
    </citation>
    <scope>NUCLEOTIDE SEQUENCE [LARGE SCALE GENOMIC DNA]</scope>
</reference>
<dbReference type="NCBIfam" id="TIGR00621">
    <property type="entry name" value="ssb"/>
    <property type="match status" value="1"/>
</dbReference>
<dbReference type="PROSITE" id="PS50935">
    <property type="entry name" value="SSB"/>
    <property type="match status" value="1"/>
</dbReference>
<proteinExistence type="predicted"/>
<keyword evidence="1 2" id="KW-0238">DNA-binding</keyword>
<name>A0ABY5TRV1_9VIRU</name>
<keyword evidence="5" id="KW-1185">Reference proteome</keyword>
<sequence length="151" mass="17326">MNDPRITLPLARLAADPERKQTSNGTPYMLIRVAATGGHMDKTTKQWVDHDTMWATIFEYDLRLAETYERMLRKGTPVRVEGVLKWKTYTDNQGQPRTDFIIEHATISLAMLKAKNQQTQQTQQSGNQWPGTDPFGPTNSLNQTDNEWDVF</sequence>
<dbReference type="Proteomes" id="UP001160027">
    <property type="component" value="Segment"/>
</dbReference>
<protein>
    <submittedName>
        <fullName evidence="4">Single-strand binding protein family protein</fullName>
    </submittedName>
</protein>
<feature type="region of interest" description="Disordered" evidence="3">
    <location>
        <begin position="114"/>
        <end position="151"/>
    </location>
</feature>
<evidence type="ECO:0000256" key="2">
    <source>
        <dbReference type="PROSITE-ProRule" id="PRU00252"/>
    </source>
</evidence>
<evidence type="ECO:0000313" key="5">
    <source>
        <dbReference type="Proteomes" id="UP001160027"/>
    </source>
</evidence>
<dbReference type="Pfam" id="PF00436">
    <property type="entry name" value="SSB"/>
    <property type="match status" value="1"/>
</dbReference>
<dbReference type="SUPFAM" id="SSF50249">
    <property type="entry name" value="Nucleic acid-binding proteins"/>
    <property type="match status" value="1"/>
</dbReference>
<evidence type="ECO:0000256" key="1">
    <source>
        <dbReference type="ARBA" id="ARBA00023125"/>
    </source>
</evidence>
<dbReference type="CDD" id="cd04496">
    <property type="entry name" value="SSB_OBF"/>
    <property type="match status" value="1"/>
</dbReference>
<dbReference type="InterPro" id="IPR011344">
    <property type="entry name" value="ssDNA-bd"/>
</dbReference>
<evidence type="ECO:0000256" key="3">
    <source>
        <dbReference type="SAM" id="MobiDB-lite"/>
    </source>
</evidence>
<dbReference type="InterPro" id="IPR000424">
    <property type="entry name" value="Primosome_PriB/ssb"/>
</dbReference>
<organism evidence="4 5">
    <name type="scientific">Bacteriophage sp</name>
    <dbReference type="NCBI Taxonomy" id="38018"/>
    <lineage>
        <taxon>Viruses</taxon>
    </lineage>
</organism>
<evidence type="ECO:0000313" key="4">
    <source>
        <dbReference type="EMBL" id="UVX36396.1"/>
    </source>
</evidence>
<accession>A0ABY5TRV1</accession>
<dbReference type="InterPro" id="IPR012340">
    <property type="entry name" value="NA-bd_OB-fold"/>
</dbReference>